<reference evidence="1 2" key="1">
    <citation type="submission" date="2019-03" db="EMBL/GenBank/DDBJ databases">
        <title>Genomic Encyclopedia of Type Strains, Phase IV (KMG-IV): sequencing the most valuable type-strain genomes for metagenomic binning, comparative biology and taxonomic classification.</title>
        <authorList>
            <person name="Goeker M."/>
        </authorList>
    </citation>
    <scope>NUCLEOTIDE SEQUENCE [LARGE SCALE GENOMIC DNA]</scope>
    <source>
        <strain evidence="1 2">DSM 18555</strain>
    </source>
</reference>
<dbReference type="Proteomes" id="UP000294737">
    <property type="component" value="Unassembled WGS sequence"/>
</dbReference>
<dbReference type="AlphaFoldDB" id="A0A4R6G8J0"/>
<protein>
    <submittedName>
        <fullName evidence="1">Uncharacterized protein</fullName>
    </submittedName>
</protein>
<gene>
    <name evidence="1" type="ORF">EV677_2417</name>
</gene>
<name>A0A4R6G8J0_9BURK</name>
<organism evidence="1 2">
    <name type="scientific">Herminiimonas fonticola</name>
    <dbReference type="NCBI Taxonomy" id="303380"/>
    <lineage>
        <taxon>Bacteria</taxon>
        <taxon>Pseudomonadati</taxon>
        <taxon>Pseudomonadota</taxon>
        <taxon>Betaproteobacteria</taxon>
        <taxon>Burkholderiales</taxon>
        <taxon>Oxalobacteraceae</taxon>
        <taxon>Herminiimonas</taxon>
    </lineage>
</organism>
<proteinExistence type="predicted"/>
<evidence type="ECO:0000313" key="1">
    <source>
        <dbReference type="EMBL" id="TDN90340.1"/>
    </source>
</evidence>
<comment type="caution">
    <text evidence="1">The sequence shown here is derived from an EMBL/GenBank/DDBJ whole genome shotgun (WGS) entry which is preliminary data.</text>
</comment>
<evidence type="ECO:0000313" key="2">
    <source>
        <dbReference type="Proteomes" id="UP000294737"/>
    </source>
</evidence>
<accession>A0A4R6G8J0</accession>
<keyword evidence="2" id="KW-1185">Reference proteome</keyword>
<dbReference type="EMBL" id="SNWF01000005">
    <property type="protein sequence ID" value="TDN90340.1"/>
    <property type="molecule type" value="Genomic_DNA"/>
</dbReference>
<sequence length="124" mass="13938">MSSTITTCEACWIPCVHTDSAHTSLAARLASGFRLQTKREILRTAQQLKWRQAALACHFQSQAMPFVMPPGNETCRVFVDTGFQNLINDLSYLDAIARFDRLLQSTVSMQSTEQDENERQGLIA</sequence>